<dbReference type="AlphaFoldDB" id="A0A5C6DCL7"/>
<organism evidence="3 4">
    <name type="scientific">Novipirellula artificiosorum</name>
    <dbReference type="NCBI Taxonomy" id="2528016"/>
    <lineage>
        <taxon>Bacteria</taxon>
        <taxon>Pseudomonadati</taxon>
        <taxon>Planctomycetota</taxon>
        <taxon>Planctomycetia</taxon>
        <taxon>Pirellulales</taxon>
        <taxon>Pirellulaceae</taxon>
        <taxon>Novipirellula</taxon>
    </lineage>
</organism>
<feature type="region of interest" description="Disordered" evidence="1">
    <location>
        <begin position="373"/>
        <end position="402"/>
    </location>
</feature>
<feature type="signal peptide" evidence="2">
    <location>
        <begin position="1"/>
        <end position="37"/>
    </location>
</feature>
<feature type="chain" id="PRO_5023014078" description="Secreted protein" evidence="2">
    <location>
        <begin position="38"/>
        <end position="810"/>
    </location>
</feature>
<reference evidence="3 4" key="1">
    <citation type="submission" date="2019-02" db="EMBL/GenBank/DDBJ databases">
        <title>Deep-cultivation of Planctomycetes and their phenomic and genomic characterization uncovers novel biology.</title>
        <authorList>
            <person name="Wiegand S."/>
            <person name="Jogler M."/>
            <person name="Boedeker C."/>
            <person name="Pinto D."/>
            <person name="Vollmers J."/>
            <person name="Rivas-Marin E."/>
            <person name="Kohn T."/>
            <person name="Peeters S.H."/>
            <person name="Heuer A."/>
            <person name="Rast P."/>
            <person name="Oberbeckmann S."/>
            <person name="Bunk B."/>
            <person name="Jeske O."/>
            <person name="Meyerdierks A."/>
            <person name="Storesund J.E."/>
            <person name="Kallscheuer N."/>
            <person name="Luecker S."/>
            <person name="Lage O.M."/>
            <person name="Pohl T."/>
            <person name="Merkel B.J."/>
            <person name="Hornburger P."/>
            <person name="Mueller R.-W."/>
            <person name="Bruemmer F."/>
            <person name="Labrenz M."/>
            <person name="Spormann A.M."/>
            <person name="Op Den Camp H."/>
            <person name="Overmann J."/>
            <person name="Amann R."/>
            <person name="Jetten M.S.M."/>
            <person name="Mascher T."/>
            <person name="Medema M.H."/>
            <person name="Devos D.P."/>
            <person name="Kaster A.-K."/>
            <person name="Ovreas L."/>
            <person name="Rohde M."/>
            <person name="Galperin M.Y."/>
            <person name="Jogler C."/>
        </authorList>
    </citation>
    <scope>NUCLEOTIDE SEQUENCE [LARGE SCALE GENOMIC DNA]</scope>
    <source>
        <strain evidence="3 4">Poly41</strain>
    </source>
</reference>
<evidence type="ECO:0000256" key="1">
    <source>
        <dbReference type="SAM" id="MobiDB-lite"/>
    </source>
</evidence>
<feature type="compositionally biased region" description="Basic and acidic residues" evidence="1">
    <location>
        <begin position="390"/>
        <end position="402"/>
    </location>
</feature>
<proteinExistence type="predicted"/>
<gene>
    <name evidence="3" type="ORF">Poly41_46580</name>
</gene>
<dbReference type="OrthoDB" id="240747at2"/>
<feature type="region of interest" description="Disordered" evidence="1">
    <location>
        <begin position="643"/>
        <end position="675"/>
    </location>
</feature>
<dbReference type="Proteomes" id="UP000319143">
    <property type="component" value="Unassembled WGS sequence"/>
</dbReference>
<dbReference type="RefSeq" id="WP_146528899.1">
    <property type="nucleotide sequence ID" value="NZ_SJPV01000008.1"/>
</dbReference>
<comment type="caution">
    <text evidence="3">The sequence shown here is derived from an EMBL/GenBank/DDBJ whole genome shotgun (WGS) entry which is preliminary data.</text>
</comment>
<evidence type="ECO:0000313" key="4">
    <source>
        <dbReference type="Proteomes" id="UP000319143"/>
    </source>
</evidence>
<evidence type="ECO:0000256" key="2">
    <source>
        <dbReference type="SAM" id="SignalP"/>
    </source>
</evidence>
<keyword evidence="2" id="KW-0732">Signal</keyword>
<name>A0A5C6DCL7_9BACT</name>
<protein>
    <recommendedName>
        <fullName evidence="5">Secreted protein</fullName>
    </recommendedName>
</protein>
<accession>A0A5C6DCL7</accession>
<sequence precursor="true">MINPSVGKKDVRGITGCLRRAFSLVCVVVLTSSIARAVDTAATPSQADAAAQAADLEALEDEQPWDFSPYRVLVWVVSDNPDLDTTAIEADLRRFLDRDFMSIWEMDIVDAPPSVKTAAVRNLSTMRFEEISASDPVVAVKRDHPDAVRLRIAANVGDYCQNVLATRGRIDEVERRAEEIGNPTIDGVKSRLKAVEGDTITVRDRWSDPATEAILVSRGMAMTLENPDAKIIPIPQSGLVMDAVAAYDKIFVVRIQTRDVPTQISAIEFDTLMRHFGTVATHTCLQRSDIPAAVGDALTDAFGPMVRIEDAGRRSARGLIRAGGLILDPNSPAMIHPGDALEPMIRKDDRNGNPILIGPIDWAYLLVKEPKQDLEPEQEASGVEQEDSEVDAKKEQQETEVVHNHSKVEMDYFAGRPITLQGRRNRRTFKTAIRVRPVDDATVVRLHAQGDEGFPLIGYEIYDKDLETGVYSLIGRTDWNGRLEVGRSDKPMRLMYVKNGGAILARLPIVPGLTPLEVADLRGDDMRLEAEAYIHGVRNAIIDLIAIRELFAARIRLRLRNGEIAEAENLLNDLREQPTSERLADDMGKKQTAFLKALGSRNVSQRRKIDEMFSETRELLSKHINPAKLRDLDADLIAARKNGGRLPEKAEDDQDDDKVVDTTKPTGTRSAEMSPSADFGNFTFSVPNGWNAVSTDRSKTAAMLLLGGKVWQKSDAMIKVDVGNPSAPSPKELAEAFAKQNGGTVDGKTKSFDGVDGVCVTTSSTTLDKPKSLTILFRGGKAYLVMAAAKGDTDVDATMEQIRKTWKWKN</sequence>
<dbReference type="EMBL" id="SJPV01000008">
    <property type="protein sequence ID" value="TWU34510.1"/>
    <property type="molecule type" value="Genomic_DNA"/>
</dbReference>
<evidence type="ECO:0008006" key="5">
    <source>
        <dbReference type="Google" id="ProtNLM"/>
    </source>
</evidence>
<evidence type="ECO:0000313" key="3">
    <source>
        <dbReference type="EMBL" id="TWU34510.1"/>
    </source>
</evidence>
<keyword evidence="4" id="KW-1185">Reference proteome</keyword>